<dbReference type="EMBL" id="FSRK01000001">
    <property type="protein sequence ID" value="SIO10598.1"/>
    <property type="molecule type" value="Genomic_DNA"/>
</dbReference>
<evidence type="ECO:0000313" key="2">
    <source>
        <dbReference type="Proteomes" id="UP000185207"/>
    </source>
</evidence>
<dbReference type="RefSeq" id="WP_074235136.1">
    <property type="nucleotide sequence ID" value="NZ_FSRK01000001.1"/>
</dbReference>
<dbReference type="STRING" id="1416779.SAMN05444409_2030"/>
<reference evidence="2" key="1">
    <citation type="submission" date="2016-11" db="EMBL/GenBank/DDBJ databases">
        <authorList>
            <person name="Varghese N."/>
            <person name="Submissions S."/>
        </authorList>
    </citation>
    <scope>NUCLEOTIDE SEQUENCE [LARGE SCALE GENOMIC DNA]</scope>
    <source>
        <strain evidence="2">DSM 27623</strain>
    </source>
</reference>
<dbReference type="SUPFAM" id="SSF48452">
    <property type="entry name" value="TPR-like"/>
    <property type="match status" value="1"/>
</dbReference>
<keyword evidence="2" id="KW-1185">Reference proteome</keyword>
<organism evidence="1 2">
    <name type="scientific">Epilithonimonas zeae</name>
    <dbReference type="NCBI Taxonomy" id="1416779"/>
    <lineage>
        <taxon>Bacteria</taxon>
        <taxon>Pseudomonadati</taxon>
        <taxon>Bacteroidota</taxon>
        <taxon>Flavobacteriia</taxon>
        <taxon>Flavobacteriales</taxon>
        <taxon>Weeksellaceae</taxon>
        <taxon>Chryseobacterium group</taxon>
        <taxon>Epilithonimonas</taxon>
    </lineage>
</organism>
<protein>
    <recommendedName>
        <fullName evidence="3">Tetratricopeptide repeat protein</fullName>
    </recommendedName>
</protein>
<proteinExistence type="predicted"/>
<evidence type="ECO:0008006" key="3">
    <source>
        <dbReference type="Google" id="ProtNLM"/>
    </source>
</evidence>
<sequence>MNKNFNRRKFLEISSLCFAGTVIPVNFLFSSNRNSKVFSHSIYDSLREAKISIRKKEYSKAEEIYSNCIAENSNYLSAYDGLQNLYSITKKSDEDIIALYMTGLKKNPKNPYFYERIGKWYMRLEIGNKKQARLYQQKYGFKSLLEESLRYILRANELKNRKDSTVDYFLISLEKINRIIEFNSIEPKKQMFERFKSYKAENRQKYKSRYQNWSREELLRQFDDIGKRNSLSLYSEEDIQRRKANISKEKLSVLNHLINKRENNNIDENLINITKEIYYSDSSNTQTLGLLKKVLDINKSYHALISIQEENFNNNSKINIWNKLAYIRTFRKAYKEDRSVSLDGVIRLNEELYELDVIPLLKLPIIDSLSSLHCLLKDFEKARDVCYRFTDENTAGSTYGHLILYISRSYFDQGDYFYCIELLNSMLNKIPSKLKEKDEILIVNYSKLFNGKIDRGVYYLLGKSYEAINDNKGLDNVVKLLSRLDPKDSFVRKRMKI</sequence>
<evidence type="ECO:0000313" key="1">
    <source>
        <dbReference type="EMBL" id="SIO10598.1"/>
    </source>
</evidence>
<dbReference type="Proteomes" id="UP000185207">
    <property type="component" value="Unassembled WGS sequence"/>
</dbReference>
<dbReference type="InterPro" id="IPR011990">
    <property type="entry name" value="TPR-like_helical_dom_sf"/>
</dbReference>
<dbReference type="AlphaFoldDB" id="A0A1N6GSX1"/>
<dbReference type="Gene3D" id="1.25.40.10">
    <property type="entry name" value="Tetratricopeptide repeat domain"/>
    <property type="match status" value="1"/>
</dbReference>
<accession>A0A1N6GSX1</accession>
<name>A0A1N6GSX1_9FLAO</name>
<gene>
    <name evidence="1" type="ORF">SAMN05444409_2030</name>
</gene>